<dbReference type="SUPFAM" id="SSF143865">
    <property type="entry name" value="CorA soluble domain-like"/>
    <property type="match status" value="1"/>
</dbReference>
<dbReference type="AlphaFoldDB" id="A0AAV9QP81"/>
<keyword evidence="3" id="KW-0472">Membrane</keyword>
<protein>
    <recommendedName>
        <fullName evidence="6">ADP-ribosylation factor</fullName>
    </recommendedName>
</protein>
<name>A0AAV9QP81_9PEZI</name>
<evidence type="ECO:0000256" key="1">
    <source>
        <dbReference type="ARBA" id="ARBA00004651"/>
    </source>
</evidence>
<dbReference type="Proteomes" id="UP001345827">
    <property type="component" value="Unassembled WGS sequence"/>
</dbReference>
<dbReference type="EMBL" id="JAXLQG010000001">
    <property type="protein sequence ID" value="KAK5545250.1"/>
    <property type="molecule type" value="Genomic_DNA"/>
</dbReference>
<dbReference type="GO" id="GO:0000287">
    <property type="term" value="F:magnesium ion binding"/>
    <property type="evidence" value="ECO:0007669"/>
    <property type="project" value="TreeGrafter"/>
</dbReference>
<reference evidence="4 5" key="1">
    <citation type="submission" date="2023-06" db="EMBL/GenBank/DDBJ databases">
        <title>Black Yeasts Isolated from many extreme environments.</title>
        <authorList>
            <person name="Coleine C."/>
            <person name="Stajich J.E."/>
            <person name="Selbmann L."/>
        </authorList>
    </citation>
    <scope>NUCLEOTIDE SEQUENCE [LARGE SCALE GENOMIC DNA]</scope>
    <source>
        <strain evidence="4 5">CCFEE 5887</strain>
    </source>
</reference>
<comment type="subcellular location">
    <subcellularLocation>
        <location evidence="1">Cell membrane</location>
        <topology evidence="1">Multi-pass membrane protein</topology>
    </subcellularLocation>
</comment>
<evidence type="ECO:0000256" key="3">
    <source>
        <dbReference type="SAM" id="Phobius"/>
    </source>
</evidence>
<dbReference type="PANTHER" id="PTHR46494">
    <property type="entry name" value="CORA FAMILY METAL ION TRANSPORTER (EUROFUNG)"/>
    <property type="match status" value="1"/>
</dbReference>
<feature type="region of interest" description="Disordered" evidence="2">
    <location>
        <begin position="110"/>
        <end position="157"/>
    </location>
</feature>
<keyword evidence="3" id="KW-0812">Transmembrane</keyword>
<evidence type="ECO:0000256" key="2">
    <source>
        <dbReference type="SAM" id="MobiDB-lite"/>
    </source>
</evidence>
<proteinExistence type="predicted"/>
<feature type="transmembrane region" description="Helical" evidence="3">
    <location>
        <begin position="493"/>
        <end position="514"/>
    </location>
</feature>
<dbReference type="GO" id="GO:0015087">
    <property type="term" value="F:cobalt ion transmembrane transporter activity"/>
    <property type="evidence" value="ECO:0007669"/>
    <property type="project" value="TreeGrafter"/>
</dbReference>
<keyword evidence="3" id="KW-1133">Transmembrane helix</keyword>
<dbReference type="InterPro" id="IPR045861">
    <property type="entry name" value="CorA_cytoplasmic_dom"/>
</dbReference>
<dbReference type="GO" id="GO:0005886">
    <property type="term" value="C:plasma membrane"/>
    <property type="evidence" value="ECO:0007669"/>
    <property type="project" value="UniProtKB-SubCell"/>
</dbReference>
<sequence length="580" mass="65841">MASNLNPPSHEASDLDNEESFRICKNRLEQPKTDNFIVSFDSNRAKCALDVDRDEALRWLQSENRNGSETLWLNFWASESQRPIIEAVAKKYDLSPRLAGLLCSVATRPKVEEEQSSRTSESSRSTGSGLKKSPRPRLSDVEKGFPATWAPEQPKQEDLGELAGMTFSSVVKSLWHFCSVDLGPRYIHIGFNGLYSLPEDNSMPRDEHNSTPNDKASSDTEGDSSSSKPAGQRIWSSLLICDDGTVISVFERPTRTEPAVHLATRRNVLNIFRHLSKQHSQEDGKGALMKVRVRWNDQSNNPTSGYDRKEASSLLFYYLFDDWVTAFKLIARVEHPYREKLETLRQCMFDSAEVKLVKQVHDVGRQLTVLKLMYKSYELIVSGLIHSQRTARDMRPALLSPSHDLDSRRFLDFITSQSSQYDELFMDDDSGSNVKLSSSAVVRFERLLARIRLYALTEIEECIKEKDSLVLMNFNLVALKESQAVEKLTRTTILLAKATILFLPVSLMTAYFSIQLPEIQKYSITTYWLCFLVVTIVSILFLVAFGAITHTLEGKTVYQSITGTFGTRIWNAGKRKRKSQ</sequence>
<feature type="compositionally biased region" description="Low complexity" evidence="2">
    <location>
        <begin position="117"/>
        <end position="129"/>
    </location>
</feature>
<gene>
    <name evidence="4" type="ORF">LTR25_000257</name>
</gene>
<accession>A0AAV9QP81</accession>
<dbReference type="GO" id="GO:0015095">
    <property type="term" value="F:magnesium ion transmembrane transporter activity"/>
    <property type="evidence" value="ECO:0007669"/>
    <property type="project" value="TreeGrafter"/>
</dbReference>
<comment type="caution">
    <text evidence="4">The sequence shown here is derived from an EMBL/GenBank/DDBJ whole genome shotgun (WGS) entry which is preliminary data.</text>
</comment>
<evidence type="ECO:0000313" key="5">
    <source>
        <dbReference type="Proteomes" id="UP001345827"/>
    </source>
</evidence>
<evidence type="ECO:0008006" key="6">
    <source>
        <dbReference type="Google" id="ProtNLM"/>
    </source>
</evidence>
<evidence type="ECO:0000313" key="4">
    <source>
        <dbReference type="EMBL" id="KAK5545250.1"/>
    </source>
</evidence>
<keyword evidence="5" id="KW-1185">Reference proteome</keyword>
<feature type="transmembrane region" description="Helical" evidence="3">
    <location>
        <begin position="526"/>
        <end position="548"/>
    </location>
</feature>
<feature type="region of interest" description="Disordered" evidence="2">
    <location>
        <begin position="200"/>
        <end position="231"/>
    </location>
</feature>
<dbReference type="PANTHER" id="PTHR46494:SF1">
    <property type="entry name" value="CORA FAMILY METAL ION TRANSPORTER (EUROFUNG)"/>
    <property type="match status" value="1"/>
</dbReference>
<dbReference type="GO" id="GO:0050897">
    <property type="term" value="F:cobalt ion binding"/>
    <property type="evidence" value="ECO:0007669"/>
    <property type="project" value="TreeGrafter"/>
</dbReference>
<organism evidence="4 5">
    <name type="scientific">Vermiconidia calcicola</name>
    <dbReference type="NCBI Taxonomy" id="1690605"/>
    <lineage>
        <taxon>Eukaryota</taxon>
        <taxon>Fungi</taxon>
        <taxon>Dikarya</taxon>
        <taxon>Ascomycota</taxon>
        <taxon>Pezizomycotina</taxon>
        <taxon>Dothideomycetes</taxon>
        <taxon>Dothideomycetidae</taxon>
        <taxon>Mycosphaerellales</taxon>
        <taxon>Extremaceae</taxon>
        <taxon>Vermiconidia</taxon>
    </lineage>
</organism>